<accession>A0ABW4DRK6</accession>
<dbReference type="Proteomes" id="UP001597244">
    <property type="component" value="Unassembled WGS sequence"/>
</dbReference>
<name>A0ABW4DRK6_9LACO</name>
<comment type="caution">
    <text evidence="2">The sequence shown here is derived from an EMBL/GenBank/DDBJ whole genome shotgun (WGS) entry which is preliminary data.</text>
</comment>
<gene>
    <name evidence="2" type="ORF">ACFQ4L_10560</name>
</gene>
<dbReference type="RefSeq" id="WP_125577509.1">
    <property type="nucleotide sequence ID" value="NZ_JBHTOF010000103.1"/>
</dbReference>
<evidence type="ECO:0000313" key="3">
    <source>
        <dbReference type="Proteomes" id="UP001597244"/>
    </source>
</evidence>
<organism evidence="2 3">
    <name type="scientific">Lapidilactobacillus mulanensis</name>
    <dbReference type="NCBI Taxonomy" id="2485999"/>
    <lineage>
        <taxon>Bacteria</taxon>
        <taxon>Bacillati</taxon>
        <taxon>Bacillota</taxon>
        <taxon>Bacilli</taxon>
        <taxon>Lactobacillales</taxon>
        <taxon>Lactobacillaceae</taxon>
        <taxon>Lapidilactobacillus</taxon>
    </lineage>
</organism>
<evidence type="ECO:0000313" key="2">
    <source>
        <dbReference type="EMBL" id="MFD1466503.1"/>
    </source>
</evidence>
<proteinExistence type="predicted"/>
<dbReference type="Gene3D" id="1.10.10.2910">
    <property type="match status" value="1"/>
</dbReference>
<reference evidence="3" key="1">
    <citation type="journal article" date="2019" name="Int. J. Syst. Evol. Microbiol.">
        <title>The Global Catalogue of Microorganisms (GCM) 10K type strain sequencing project: providing services to taxonomists for standard genome sequencing and annotation.</title>
        <authorList>
            <consortium name="The Broad Institute Genomics Platform"/>
            <consortium name="The Broad Institute Genome Sequencing Center for Infectious Disease"/>
            <person name="Wu L."/>
            <person name="Ma J."/>
        </authorList>
    </citation>
    <scope>NUCLEOTIDE SEQUENCE [LARGE SCALE GENOMIC DNA]</scope>
    <source>
        <strain evidence="3">CCM 8951</strain>
    </source>
</reference>
<dbReference type="Pfam" id="PF06114">
    <property type="entry name" value="Peptidase_M78"/>
    <property type="match status" value="1"/>
</dbReference>
<feature type="domain" description="IrrE N-terminal-like" evidence="1">
    <location>
        <begin position="26"/>
        <end position="110"/>
    </location>
</feature>
<evidence type="ECO:0000259" key="1">
    <source>
        <dbReference type="Pfam" id="PF06114"/>
    </source>
</evidence>
<keyword evidence="3" id="KW-1185">Reference proteome</keyword>
<dbReference type="EMBL" id="JBHTOF010000103">
    <property type="protein sequence ID" value="MFD1466503.1"/>
    <property type="molecule type" value="Genomic_DNA"/>
</dbReference>
<dbReference type="InterPro" id="IPR010359">
    <property type="entry name" value="IrrE_HExxH"/>
</dbReference>
<protein>
    <submittedName>
        <fullName evidence="2">ImmA/IrrE family metallo-endopeptidase</fullName>
    </submittedName>
</protein>
<sequence>MALYETLDEFLIDTDKLSGQDPETICESLGIDICYTDKLPDAYLGLSDPIQKAIFINEKVSEPFSNFLVAHELTHNVLGDVPAAYLDSSYVTYLKVENEANSGAISLLIRYYMNSTGIEIRDFNIINFLDNFEIPYTYYFMVQDVVEKVEE</sequence>